<dbReference type="InterPro" id="IPR036513">
    <property type="entry name" value="STAS_dom_sf"/>
</dbReference>
<dbReference type="RefSeq" id="WP_357408042.1">
    <property type="nucleotide sequence ID" value="NZ_JBEYCD010000011.1"/>
</dbReference>
<gene>
    <name evidence="1" type="ORF">ACH49W_22305</name>
</gene>
<name>A0ABW7X4S6_9NOCA</name>
<evidence type="ECO:0000313" key="1">
    <source>
        <dbReference type="EMBL" id="MFI2476119.1"/>
    </source>
</evidence>
<dbReference type="InterPro" id="IPR021866">
    <property type="entry name" value="SpoIIAA-like"/>
</dbReference>
<evidence type="ECO:0000313" key="2">
    <source>
        <dbReference type="Proteomes" id="UP001611415"/>
    </source>
</evidence>
<comment type="caution">
    <text evidence="1">The sequence shown here is derived from an EMBL/GenBank/DDBJ whole genome shotgun (WGS) entry which is preliminary data.</text>
</comment>
<sequence length="122" mass="13839">MLEPIGGLPDGVIGFEATGRLEASDYERVLMPAVREVWGRGDEIRIVLVFERFEGMSPEAAWEDLKLGVEHMTRWKRIALVTDLDWMITVTSLFGWMTPGEFKRFPVANRDEAIAWAAAADR</sequence>
<keyword evidence="2" id="KW-1185">Reference proteome</keyword>
<reference evidence="1 2" key="1">
    <citation type="submission" date="2024-10" db="EMBL/GenBank/DDBJ databases">
        <title>The Natural Products Discovery Center: Release of the First 8490 Sequenced Strains for Exploring Actinobacteria Biosynthetic Diversity.</title>
        <authorList>
            <person name="Kalkreuter E."/>
            <person name="Kautsar S.A."/>
            <person name="Yang D."/>
            <person name="Bader C.D."/>
            <person name="Teijaro C.N."/>
            <person name="Fluegel L."/>
            <person name="Davis C.M."/>
            <person name="Simpson J.R."/>
            <person name="Lauterbach L."/>
            <person name="Steele A.D."/>
            <person name="Gui C."/>
            <person name="Meng S."/>
            <person name="Li G."/>
            <person name="Viehrig K."/>
            <person name="Ye F."/>
            <person name="Su P."/>
            <person name="Kiefer A.F."/>
            <person name="Nichols A."/>
            <person name="Cepeda A.J."/>
            <person name="Yan W."/>
            <person name="Fan B."/>
            <person name="Jiang Y."/>
            <person name="Adhikari A."/>
            <person name="Zheng C.-J."/>
            <person name="Schuster L."/>
            <person name="Cowan T.M."/>
            <person name="Smanski M.J."/>
            <person name="Chevrette M.G."/>
            <person name="De Carvalho L.P.S."/>
            <person name="Shen B."/>
        </authorList>
    </citation>
    <scope>NUCLEOTIDE SEQUENCE [LARGE SCALE GENOMIC DNA]</scope>
    <source>
        <strain evidence="1 2">NPDC019275</strain>
    </source>
</reference>
<dbReference type="SUPFAM" id="SSF52091">
    <property type="entry name" value="SpoIIaa-like"/>
    <property type="match status" value="1"/>
</dbReference>
<dbReference type="Proteomes" id="UP001611415">
    <property type="component" value="Unassembled WGS sequence"/>
</dbReference>
<dbReference type="EMBL" id="JBIRYO010000015">
    <property type="protein sequence ID" value="MFI2476119.1"/>
    <property type="molecule type" value="Genomic_DNA"/>
</dbReference>
<dbReference type="InterPro" id="IPR038396">
    <property type="entry name" value="SpoIIAA-like_sf"/>
</dbReference>
<proteinExistence type="predicted"/>
<accession>A0ABW7X4S6</accession>
<organism evidence="1 2">
    <name type="scientific">Nocardia xishanensis</name>
    <dbReference type="NCBI Taxonomy" id="238964"/>
    <lineage>
        <taxon>Bacteria</taxon>
        <taxon>Bacillati</taxon>
        <taxon>Actinomycetota</taxon>
        <taxon>Actinomycetes</taxon>
        <taxon>Mycobacteriales</taxon>
        <taxon>Nocardiaceae</taxon>
        <taxon>Nocardia</taxon>
    </lineage>
</organism>
<dbReference type="Pfam" id="PF11964">
    <property type="entry name" value="SpoIIAA-like"/>
    <property type="match status" value="1"/>
</dbReference>
<protein>
    <submittedName>
        <fullName evidence="1">STAS/SEC14 domain-containing protein</fullName>
    </submittedName>
</protein>
<dbReference type="Gene3D" id="3.40.50.10600">
    <property type="entry name" value="SpoIIaa-like domains"/>
    <property type="match status" value="1"/>
</dbReference>